<accession>X0WPH0</accession>
<dbReference type="EMBL" id="BARS01038656">
    <property type="protein sequence ID" value="GAG25112.1"/>
    <property type="molecule type" value="Genomic_DNA"/>
</dbReference>
<protein>
    <submittedName>
        <fullName evidence="1">Uncharacterized protein</fullName>
    </submittedName>
</protein>
<organism evidence="1">
    <name type="scientific">marine sediment metagenome</name>
    <dbReference type="NCBI Taxonomy" id="412755"/>
    <lineage>
        <taxon>unclassified sequences</taxon>
        <taxon>metagenomes</taxon>
        <taxon>ecological metagenomes</taxon>
    </lineage>
</organism>
<name>X0WPH0_9ZZZZ</name>
<sequence>VDKSGQPVPSQVAAKNVLKWRTDNITSKQGTPAAAKAFDQLNVAAGRMEAPNIKFQDSDGKPYPAGGFHDMKYDIKVGGPGKVFKDITHYANQVLDSMLVYQRNGYPLDQIKRFLSFDPVALRILEENGMFLVT</sequence>
<reference evidence="1" key="1">
    <citation type="journal article" date="2014" name="Front. Microbiol.">
        <title>High frequency of phylogenetically diverse reductive dehalogenase-homologous genes in deep subseafloor sedimentary metagenomes.</title>
        <authorList>
            <person name="Kawai M."/>
            <person name="Futagami T."/>
            <person name="Toyoda A."/>
            <person name="Takaki Y."/>
            <person name="Nishi S."/>
            <person name="Hori S."/>
            <person name="Arai W."/>
            <person name="Tsubouchi T."/>
            <person name="Morono Y."/>
            <person name="Uchiyama I."/>
            <person name="Ito T."/>
            <person name="Fujiyama A."/>
            <person name="Inagaki F."/>
            <person name="Takami H."/>
        </authorList>
    </citation>
    <scope>NUCLEOTIDE SEQUENCE</scope>
    <source>
        <strain evidence="1">Expedition CK06-06</strain>
    </source>
</reference>
<dbReference type="AlphaFoldDB" id="X0WPH0"/>
<feature type="non-terminal residue" evidence="1">
    <location>
        <position position="1"/>
    </location>
</feature>
<comment type="caution">
    <text evidence="1">The sequence shown here is derived from an EMBL/GenBank/DDBJ whole genome shotgun (WGS) entry which is preliminary data.</text>
</comment>
<proteinExistence type="predicted"/>
<evidence type="ECO:0000313" key="1">
    <source>
        <dbReference type="EMBL" id="GAG25112.1"/>
    </source>
</evidence>
<gene>
    <name evidence="1" type="ORF">S01H1_59129</name>
</gene>